<evidence type="ECO:0000256" key="2">
    <source>
        <dbReference type="SAM" id="SignalP"/>
    </source>
</evidence>
<accession>A0AAU9IP02</accession>
<keyword evidence="4" id="KW-1185">Reference proteome</keyword>
<gene>
    <name evidence="3" type="ORF">BSTOLATCC_MIC15626</name>
</gene>
<feature type="chain" id="PRO_5043953226" evidence="2">
    <location>
        <begin position="24"/>
        <end position="446"/>
    </location>
</feature>
<name>A0AAU9IP02_9CILI</name>
<evidence type="ECO:0000313" key="4">
    <source>
        <dbReference type="Proteomes" id="UP001162131"/>
    </source>
</evidence>
<dbReference type="Proteomes" id="UP001162131">
    <property type="component" value="Unassembled WGS sequence"/>
</dbReference>
<reference evidence="3" key="1">
    <citation type="submission" date="2021-09" db="EMBL/GenBank/DDBJ databases">
        <authorList>
            <consortium name="AG Swart"/>
            <person name="Singh M."/>
            <person name="Singh A."/>
            <person name="Seah K."/>
            <person name="Emmerich C."/>
        </authorList>
    </citation>
    <scope>NUCLEOTIDE SEQUENCE</scope>
    <source>
        <strain evidence="3">ATCC30299</strain>
    </source>
</reference>
<keyword evidence="2" id="KW-0732">Signal</keyword>
<comment type="similarity">
    <text evidence="1">Belongs to the BMT family.</text>
</comment>
<feature type="signal peptide" evidence="2">
    <location>
        <begin position="1"/>
        <end position="23"/>
    </location>
</feature>
<dbReference type="EMBL" id="CAJZBQ010000015">
    <property type="protein sequence ID" value="CAG9316187.1"/>
    <property type="molecule type" value="Genomic_DNA"/>
</dbReference>
<dbReference type="GO" id="GO:0000030">
    <property type="term" value="F:mannosyltransferase activity"/>
    <property type="evidence" value="ECO:0007669"/>
    <property type="project" value="InterPro"/>
</dbReference>
<dbReference type="InterPro" id="IPR021988">
    <property type="entry name" value="BMT1"/>
</dbReference>
<dbReference type="AlphaFoldDB" id="A0AAU9IP02"/>
<sequence length="446" mass="52247">MKVNQILLIFITLVLLPCSPIKKLEVMQKCPIFNLKSRVSILSNGLFLPKKDKNIFKLFLDYDFIYNLITPFLPEADTCELSKTKDFSLMFPSAFWVQEKNLFLTVVRVNVNKNRSFLYTSWFDSDWNEVFIEETVGSTSVPGVIPIEIPDWDQENAGPEDPRIFKALKNEIFIAFNMLDHDRNRKMWLYSFKSGWYWPLSISQHNAADHFIEKNWIPLITDTEHLYFIYSHKNLQIIDCTEMNKPCIWIRGKYDTFPNSLRGGTPYMRFRSSDFYVSIGYSHILYKLKDSQCHAYRPTLTIIYVTDRSPFYELIYASEPLDFEGKLFLKPALNVDSAEGIKFCQNARIMMALSIPKWDYGRDIVDITLSINDTAPVAIKASGLTGIVEEVIELYEEQKLPKEDECAEKLAYWYYNIPDFKRRIIDITRLATYQEDLLNGRVLDYF</sequence>
<organism evidence="3 4">
    <name type="scientific">Blepharisma stoltei</name>
    <dbReference type="NCBI Taxonomy" id="1481888"/>
    <lineage>
        <taxon>Eukaryota</taxon>
        <taxon>Sar</taxon>
        <taxon>Alveolata</taxon>
        <taxon>Ciliophora</taxon>
        <taxon>Postciliodesmatophora</taxon>
        <taxon>Heterotrichea</taxon>
        <taxon>Heterotrichida</taxon>
        <taxon>Blepharismidae</taxon>
        <taxon>Blepharisma</taxon>
    </lineage>
</organism>
<evidence type="ECO:0000256" key="1">
    <source>
        <dbReference type="ARBA" id="ARBA00009486"/>
    </source>
</evidence>
<evidence type="ECO:0000313" key="3">
    <source>
        <dbReference type="EMBL" id="CAG9316187.1"/>
    </source>
</evidence>
<protein>
    <submittedName>
        <fullName evidence="3">Uncharacterized protein</fullName>
    </submittedName>
</protein>
<comment type="caution">
    <text evidence="3">The sequence shown here is derived from an EMBL/GenBank/DDBJ whole genome shotgun (WGS) entry which is preliminary data.</text>
</comment>
<dbReference type="Pfam" id="PF12141">
    <property type="entry name" value="BMT"/>
    <property type="match status" value="1"/>
</dbReference>
<proteinExistence type="inferred from homology"/>